<accession>A0AAW2G362</accession>
<evidence type="ECO:0000313" key="3">
    <source>
        <dbReference type="Proteomes" id="UP001430953"/>
    </source>
</evidence>
<sequence length="77" mass="8961">MRGVGGKEGFLGVLIFQYLILIWLGLMCEALPRGRMFAARVLFRDPVYREELIKVIRNFFLNLAMSLSDNGRKRRNL</sequence>
<protein>
    <submittedName>
        <fullName evidence="2">Uncharacterized protein</fullName>
    </submittedName>
</protein>
<keyword evidence="1" id="KW-0812">Transmembrane</keyword>
<dbReference type="AlphaFoldDB" id="A0AAW2G362"/>
<organism evidence="2 3">
    <name type="scientific">Cardiocondyla obscurior</name>
    <dbReference type="NCBI Taxonomy" id="286306"/>
    <lineage>
        <taxon>Eukaryota</taxon>
        <taxon>Metazoa</taxon>
        <taxon>Ecdysozoa</taxon>
        <taxon>Arthropoda</taxon>
        <taxon>Hexapoda</taxon>
        <taxon>Insecta</taxon>
        <taxon>Pterygota</taxon>
        <taxon>Neoptera</taxon>
        <taxon>Endopterygota</taxon>
        <taxon>Hymenoptera</taxon>
        <taxon>Apocrita</taxon>
        <taxon>Aculeata</taxon>
        <taxon>Formicoidea</taxon>
        <taxon>Formicidae</taxon>
        <taxon>Myrmicinae</taxon>
        <taxon>Cardiocondyla</taxon>
    </lineage>
</organism>
<evidence type="ECO:0000256" key="1">
    <source>
        <dbReference type="SAM" id="Phobius"/>
    </source>
</evidence>
<reference evidence="2 3" key="1">
    <citation type="submission" date="2023-03" db="EMBL/GenBank/DDBJ databases">
        <title>High recombination rates correlate with genetic variation in Cardiocondyla obscurior ants.</title>
        <authorList>
            <person name="Errbii M."/>
        </authorList>
    </citation>
    <scope>NUCLEOTIDE SEQUENCE [LARGE SCALE GENOMIC DNA]</scope>
    <source>
        <strain evidence="2">Alpha-2009</strain>
        <tissue evidence="2">Whole body</tissue>
    </source>
</reference>
<name>A0AAW2G362_9HYME</name>
<feature type="transmembrane region" description="Helical" evidence="1">
    <location>
        <begin position="12"/>
        <end position="31"/>
    </location>
</feature>
<proteinExistence type="predicted"/>
<keyword evidence="3" id="KW-1185">Reference proteome</keyword>
<dbReference type="Proteomes" id="UP001430953">
    <property type="component" value="Unassembled WGS sequence"/>
</dbReference>
<dbReference type="EMBL" id="JADYXP020000007">
    <property type="protein sequence ID" value="KAL0120481.1"/>
    <property type="molecule type" value="Genomic_DNA"/>
</dbReference>
<gene>
    <name evidence="2" type="ORF">PUN28_008306</name>
</gene>
<keyword evidence="1" id="KW-1133">Transmembrane helix</keyword>
<evidence type="ECO:0000313" key="2">
    <source>
        <dbReference type="EMBL" id="KAL0120481.1"/>
    </source>
</evidence>
<comment type="caution">
    <text evidence="2">The sequence shown here is derived from an EMBL/GenBank/DDBJ whole genome shotgun (WGS) entry which is preliminary data.</text>
</comment>
<keyword evidence="1" id="KW-0472">Membrane</keyword>